<dbReference type="RefSeq" id="WP_267541267.1">
    <property type="nucleotide sequence ID" value="NZ_JAPNKA010000001.1"/>
</dbReference>
<evidence type="ECO:0000256" key="1">
    <source>
        <dbReference type="SAM" id="MobiDB-lite"/>
    </source>
</evidence>
<name>A0ABT4ALY6_9BACT</name>
<protein>
    <submittedName>
        <fullName evidence="2">Uncharacterized protein</fullName>
    </submittedName>
</protein>
<keyword evidence="3" id="KW-1185">Reference proteome</keyword>
<comment type="caution">
    <text evidence="2">The sequence shown here is derived from an EMBL/GenBank/DDBJ whole genome shotgun (WGS) entry which is preliminary data.</text>
</comment>
<dbReference type="EMBL" id="JAPNKA010000001">
    <property type="protein sequence ID" value="MCY1082709.1"/>
    <property type="molecule type" value="Genomic_DNA"/>
</dbReference>
<evidence type="ECO:0000313" key="3">
    <source>
        <dbReference type="Proteomes" id="UP001207654"/>
    </source>
</evidence>
<gene>
    <name evidence="2" type="ORF">OV287_50490</name>
</gene>
<reference evidence="2 3" key="1">
    <citation type="submission" date="2022-11" db="EMBL/GenBank/DDBJ databases">
        <title>Minimal conservation of predation-associated metabolite biosynthetic gene clusters underscores biosynthetic potential of Myxococcota including descriptions for ten novel species: Archangium lansinium sp. nov., Myxococcus landrumus sp. nov., Nannocystis bai.</title>
        <authorList>
            <person name="Ahearne A."/>
            <person name="Stevens C."/>
            <person name="Phillips K."/>
        </authorList>
    </citation>
    <scope>NUCLEOTIDE SEQUENCE [LARGE SCALE GENOMIC DNA]</scope>
    <source>
        <strain evidence="2 3">MIWBW</strain>
    </source>
</reference>
<dbReference type="Proteomes" id="UP001207654">
    <property type="component" value="Unassembled WGS sequence"/>
</dbReference>
<organism evidence="2 3">
    <name type="scientific">Archangium lansingense</name>
    <dbReference type="NCBI Taxonomy" id="2995310"/>
    <lineage>
        <taxon>Bacteria</taxon>
        <taxon>Pseudomonadati</taxon>
        <taxon>Myxococcota</taxon>
        <taxon>Myxococcia</taxon>
        <taxon>Myxococcales</taxon>
        <taxon>Cystobacterineae</taxon>
        <taxon>Archangiaceae</taxon>
        <taxon>Archangium</taxon>
    </lineage>
</organism>
<feature type="compositionally biased region" description="Polar residues" evidence="1">
    <location>
        <begin position="25"/>
        <end position="36"/>
    </location>
</feature>
<feature type="region of interest" description="Disordered" evidence="1">
    <location>
        <begin position="1"/>
        <end position="36"/>
    </location>
</feature>
<accession>A0ABT4ALY6</accession>
<proteinExistence type="predicted"/>
<sequence length="57" mass="5893">MRLPFWDEAPPPGPMARDATAVGANPTTNSLDPSTTVLTCPAASRLTRVRAGEANAA</sequence>
<evidence type="ECO:0000313" key="2">
    <source>
        <dbReference type="EMBL" id="MCY1082709.1"/>
    </source>
</evidence>